<dbReference type="EMBL" id="JAVFWL010000005">
    <property type="protein sequence ID" value="KAK6758638.1"/>
    <property type="molecule type" value="Genomic_DNA"/>
</dbReference>
<sequence>MGLEQQSDVLGKWYYSAECTSDNGDRLAYLCEKTYLIIASTFKRDHSRHQLTWQGSTLLTPEEQRKRGVGYYDQFNANVTRSLCTKTPYTFACYCFTDLCNMNISAFREIWKSSPEYTTRGSYHKCFRQNFTDKFVTQPGDDTDTETTVISTEESTSEKAQTTPLDQTRKDEKSTGNTGTTTEPEPINLFSTTEIHPDSLEGSNGRSLDEDDDSNIDFIIFVILSIVAAILLIAIIPILIGCLVIKSKRDRRRRTRKASAGSMAGKPPKRKGHRARKTQALLLYVVRDTWGLRCYVGALGQPKSRIVRGGKYCGVVFELPCEGKGFYDQFNADFEQPWCTPTEHALACYCNTNLCNMNISAIREIWKSSPDYSTEESYPECFRNPFPEDRSLQSTTTTTQRMTTTKEGKLGPLLPDMKKTRKPGTVEGATCFVFMTKRNHH</sequence>
<reference evidence="3 4" key="1">
    <citation type="submission" date="2023-08" db="EMBL/GenBank/DDBJ databases">
        <title>A Necator americanus chromosomal reference genome.</title>
        <authorList>
            <person name="Ilik V."/>
            <person name="Petrzelkova K.J."/>
            <person name="Pardy F."/>
            <person name="Fuh T."/>
            <person name="Niatou-Singa F.S."/>
            <person name="Gouil Q."/>
            <person name="Baker L."/>
            <person name="Ritchie M.E."/>
            <person name="Jex A.R."/>
            <person name="Gazzola D."/>
            <person name="Li H."/>
            <person name="Toshio Fujiwara R."/>
            <person name="Zhan B."/>
            <person name="Aroian R.V."/>
            <person name="Pafco B."/>
            <person name="Schwarz E.M."/>
        </authorList>
    </citation>
    <scope>NUCLEOTIDE SEQUENCE [LARGE SCALE GENOMIC DNA]</scope>
    <source>
        <strain evidence="3 4">Aroian</strain>
        <tissue evidence="3">Whole animal</tissue>
    </source>
</reference>
<keyword evidence="2" id="KW-1133">Transmembrane helix</keyword>
<feature type="transmembrane region" description="Helical" evidence="2">
    <location>
        <begin position="218"/>
        <end position="245"/>
    </location>
</feature>
<evidence type="ECO:0000256" key="2">
    <source>
        <dbReference type="SAM" id="Phobius"/>
    </source>
</evidence>
<evidence type="ECO:0000313" key="4">
    <source>
        <dbReference type="Proteomes" id="UP001303046"/>
    </source>
</evidence>
<dbReference type="Proteomes" id="UP001303046">
    <property type="component" value="Unassembled WGS sequence"/>
</dbReference>
<feature type="compositionally biased region" description="Basic residues" evidence="1">
    <location>
        <begin position="267"/>
        <end position="276"/>
    </location>
</feature>
<gene>
    <name evidence="3" type="primary">Necator_chrV.g20873</name>
    <name evidence="3" type="ORF">RB195_016080</name>
</gene>
<keyword evidence="2" id="KW-0472">Membrane</keyword>
<accession>A0ABR1E7N0</accession>
<organism evidence="3 4">
    <name type="scientific">Necator americanus</name>
    <name type="common">Human hookworm</name>
    <dbReference type="NCBI Taxonomy" id="51031"/>
    <lineage>
        <taxon>Eukaryota</taxon>
        <taxon>Metazoa</taxon>
        <taxon>Ecdysozoa</taxon>
        <taxon>Nematoda</taxon>
        <taxon>Chromadorea</taxon>
        <taxon>Rhabditida</taxon>
        <taxon>Rhabditina</taxon>
        <taxon>Rhabditomorpha</taxon>
        <taxon>Strongyloidea</taxon>
        <taxon>Ancylostomatidae</taxon>
        <taxon>Bunostominae</taxon>
        <taxon>Necator</taxon>
    </lineage>
</organism>
<proteinExistence type="predicted"/>
<evidence type="ECO:0000313" key="3">
    <source>
        <dbReference type="EMBL" id="KAK6758638.1"/>
    </source>
</evidence>
<evidence type="ECO:0000256" key="1">
    <source>
        <dbReference type="SAM" id="MobiDB-lite"/>
    </source>
</evidence>
<feature type="region of interest" description="Disordered" evidence="1">
    <location>
        <begin position="388"/>
        <end position="419"/>
    </location>
</feature>
<feature type="region of interest" description="Disordered" evidence="1">
    <location>
        <begin position="254"/>
        <end position="276"/>
    </location>
</feature>
<feature type="compositionally biased region" description="Low complexity" evidence="1">
    <location>
        <begin position="175"/>
        <end position="188"/>
    </location>
</feature>
<comment type="caution">
    <text evidence="3">The sequence shown here is derived from an EMBL/GenBank/DDBJ whole genome shotgun (WGS) entry which is preliminary data.</text>
</comment>
<keyword evidence="4" id="KW-1185">Reference proteome</keyword>
<keyword evidence="2" id="KW-0812">Transmembrane</keyword>
<feature type="region of interest" description="Disordered" evidence="1">
    <location>
        <begin position="137"/>
        <end position="208"/>
    </location>
</feature>
<name>A0ABR1E7N0_NECAM</name>
<protein>
    <submittedName>
        <fullName evidence="3">Uncharacterized protein</fullName>
    </submittedName>
</protein>